<dbReference type="GO" id="GO:0030286">
    <property type="term" value="C:dynein complex"/>
    <property type="evidence" value="ECO:0007669"/>
    <property type="project" value="UniProtKB-KW"/>
</dbReference>
<dbReference type="Pfam" id="PF18198">
    <property type="entry name" value="AAA_lid_11"/>
    <property type="match status" value="1"/>
</dbReference>
<protein>
    <recommendedName>
        <fullName evidence="19">Cytoplasmic dynein 2 heavy chain 1</fullName>
    </recommendedName>
</protein>
<feature type="compositionally biased region" description="Gly residues" evidence="21">
    <location>
        <begin position="2603"/>
        <end position="2613"/>
    </location>
</feature>
<dbReference type="Pfam" id="PF12781">
    <property type="entry name" value="AAA_9"/>
    <property type="match status" value="1"/>
</dbReference>
<dbReference type="InterPro" id="IPR004273">
    <property type="entry name" value="Dynein_heavy_D6_P-loop"/>
</dbReference>
<evidence type="ECO:0000256" key="21">
    <source>
        <dbReference type="SAM" id="MobiDB-lite"/>
    </source>
</evidence>
<evidence type="ECO:0000256" key="11">
    <source>
        <dbReference type="ARBA" id="ARBA00022840"/>
    </source>
</evidence>
<dbReference type="InterPro" id="IPR026983">
    <property type="entry name" value="DHC"/>
</dbReference>
<dbReference type="Pfam" id="PF12780">
    <property type="entry name" value="AAA_8"/>
    <property type="match status" value="2"/>
</dbReference>
<dbReference type="SMART" id="SM00382">
    <property type="entry name" value="AAA"/>
    <property type="match status" value="3"/>
</dbReference>
<dbReference type="Gene3D" id="1.20.140.100">
    <property type="entry name" value="Dynein heavy chain, N-terminal domain 2"/>
    <property type="match status" value="1"/>
</dbReference>
<evidence type="ECO:0000256" key="2">
    <source>
        <dbReference type="ARBA" id="ARBA00004202"/>
    </source>
</evidence>
<feature type="domain" description="AAA+ ATPase" evidence="22">
    <location>
        <begin position="2050"/>
        <end position="2198"/>
    </location>
</feature>
<feature type="coiled-coil region" evidence="20">
    <location>
        <begin position="2694"/>
        <end position="2768"/>
    </location>
</feature>
<dbReference type="Pfam" id="PF12777">
    <property type="entry name" value="MT"/>
    <property type="match status" value="1"/>
</dbReference>
<keyword evidence="5" id="KW-0217">Developmental protein</keyword>
<dbReference type="InterPro" id="IPR027417">
    <property type="entry name" value="P-loop_NTPase"/>
</dbReference>
<keyword evidence="9" id="KW-0547">Nucleotide-binding</keyword>
<dbReference type="GO" id="GO:0051959">
    <property type="term" value="F:dynein light intermediate chain binding"/>
    <property type="evidence" value="ECO:0007669"/>
    <property type="project" value="InterPro"/>
</dbReference>
<feature type="compositionally biased region" description="Gly residues" evidence="21">
    <location>
        <begin position="2581"/>
        <end position="2594"/>
    </location>
</feature>
<keyword evidence="12" id="KW-0243">Dynein</keyword>
<evidence type="ECO:0000256" key="9">
    <source>
        <dbReference type="ARBA" id="ARBA00022741"/>
    </source>
</evidence>
<dbReference type="Gene3D" id="3.10.490.20">
    <property type="match status" value="1"/>
</dbReference>
<evidence type="ECO:0000259" key="22">
    <source>
        <dbReference type="SMART" id="SM00382"/>
    </source>
</evidence>
<dbReference type="GO" id="GO:0030030">
    <property type="term" value="P:cell projection organization"/>
    <property type="evidence" value="ECO:0007669"/>
    <property type="project" value="UniProtKB-KW"/>
</dbReference>
<dbReference type="FunFam" id="3.40.50.300:FF:000071">
    <property type="entry name" value="Cytoplasmic dynein heavy chain 1"/>
    <property type="match status" value="1"/>
</dbReference>
<feature type="domain" description="AAA+ ATPase" evidence="22">
    <location>
        <begin position="1470"/>
        <end position="1607"/>
    </location>
</feature>
<evidence type="ECO:0000256" key="1">
    <source>
        <dbReference type="ARBA" id="ARBA00004138"/>
    </source>
</evidence>
<keyword evidence="16" id="KW-0505">Motor protein</keyword>
<evidence type="ECO:0000256" key="13">
    <source>
        <dbReference type="ARBA" id="ARBA00023054"/>
    </source>
</evidence>
<evidence type="ECO:0000313" key="23">
    <source>
        <dbReference type="EMBL" id="GMH49152.1"/>
    </source>
</evidence>
<dbReference type="InterPro" id="IPR035699">
    <property type="entry name" value="AAA_6"/>
</dbReference>
<dbReference type="InterPro" id="IPR049400">
    <property type="entry name" value="DYNC2H1_AAA_dom"/>
</dbReference>
<dbReference type="FunFam" id="1.20.920.20:FF:000002">
    <property type="entry name" value="Cytoplasmic dynein 1 heavy chain"/>
    <property type="match status" value="1"/>
</dbReference>
<evidence type="ECO:0000256" key="12">
    <source>
        <dbReference type="ARBA" id="ARBA00023017"/>
    </source>
</evidence>
<dbReference type="GO" id="GO:0045505">
    <property type="term" value="F:dynein intermediate chain binding"/>
    <property type="evidence" value="ECO:0007669"/>
    <property type="project" value="InterPro"/>
</dbReference>
<keyword evidence="15" id="KW-0472">Membrane</keyword>
<dbReference type="InterPro" id="IPR024317">
    <property type="entry name" value="Dynein_heavy_chain_D4_dom"/>
</dbReference>
<dbReference type="Gene3D" id="1.10.8.710">
    <property type="match status" value="1"/>
</dbReference>
<gene>
    <name evidence="23" type="ORF">TL16_g00449</name>
</gene>
<evidence type="ECO:0000256" key="7">
    <source>
        <dbReference type="ARBA" id="ARBA00022490"/>
    </source>
</evidence>
<name>A0A9W6Z6S2_9STRA</name>
<dbReference type="InterPro" id="IPR042222">
    <property type="entry name" value="Dynein_2_N"/>
</dbReference>
<dbReference type="Gene3D" id="1.20.920.30">
    <property type="match status" value="1"/>
</dbReference>
<keyword evidence="11" id="KW-0067">ATP-binding</keyword>
<dbReference type="PANTHER" id="PTHR45703">
    <property type="entry name" value="DYNEIN HEAVY CHAIN"/>
    <property type="match status" value="1"/>
</dbReference>
<dbReference type="InterPro" id="IPR035706">
    <property type="entry name" value="AAA_9"/>
</dbReference>
<comment type="subcellular location">
    <subcellularLocation>
        <location evidence="2">Cell membrane</location>
        <topology evidence="2">Peripheral membrane protein</topology>
    </subcellularLocation>
    <subcellularLocation>
        <location evidence="1">Cell projection</location>
        <location evidence="1">Cilium</location>
    </subcellularLocation>
    <subcellularLocation>
        <location evidence="3">Cytoplasm</location>
        <location evidence="3">Cytoskeleton</location>
    </subcellularLocation>
</comment>
<keyword evidence="13 20" id="KW-0175">Coiled coil</keyword>
<dbReference type="Pfam" id="PF18199">
    <property type="entry name" value="Dynein_C"/>
    <property type="match status" value="1"/>
</dbReference>
<feature type="domain" description="AAA+ ATPase" evidence="22">
    <location>
        <begin position="1747"/>
        <end position="1872"/>
    </location>
</feature>
<dbReference type="Proteomes" id="UP001162640">
    <property type="component" value="Unassembled WGS sequence"/>
</dbReference>
<dbReference type="Gene3D" id="1.10.8.720">
    <property type="entry name" value="Region D6 of dynein motor"/>
    <property type="match status" value="1"/>
</dbReference>
<dbReference type="GO" id="GO:0007018">
    <property type="term" value="P:microtubule-based movement"/>
    <property type="evidence" value="ECO:0007669"/>
    <property type="project" value="InterPro"/>
</dbReference>
<dbReference type="Gene3D" id="1.10.8.1220">
    <property type="match status" value="1"/>
</dbReference>
<evidence type="ECO:0000256" key="15">
    <source>
        <dbReference type="ARBA" id="ARBA00023136"/>
    </source>
</evidence>
<dbReference type="InterPro" id="IPR043157">
    <property type="entry name" value="Dynein_AAA1S"/>
</dbReference>
<dbReference type="Pfam" id="PF12775">
    <property type="entry name" value="AAA_7"/>
    <property type="match status" value="1"/>
</dbReference>
<dbReference type="GO" id="GO:0008569">
    <property type="term" value="F:minus-end-directed microtubule motor activity"/>
    <property type="evidence" value="ECO:0007669"/>
    <property type="project" value="InterPro"/>
</dbReference>
<evidence type="ECO:0000256" key="16">
    <source>
        <dbReference type="ARBA" id="ARBA00023175"/>
    </source>
</evidence>
<evidence type="ECO:0000256" key="18">
    <source>
        <dbReference type="ARBA" id="ARBA00023273"/>
    </source>
</evidence>
<dbReference type="FunFam" id="3.20.180.20:FF:000002">
    <property type="entry name" value="Cytoplasmic dynein heavy chain 1"/>
    <property type="match status" value="1"/>
</dbReference>
<evidence type="ECO:0000256" key="3">
    <source>
        <dbReference type="ARBA" id="ARBA00004245"/>
    </source>
</evidence>
<sequence length="4042" mass="451624">MSCLYSHTNSTKQALSLITSPPTSLPPQTSLLTFLKNPTSTPLSSLDPDQYNHNITVTSVPSGSSVLESFYSVVREVYGPALSSNNNEEINDIIRQLNSTLASAHSSSSTGDHNDTTSHFLTTLGSFICNYVRKQLPEGSKVFTMPYANVKTQMKSGREALKSFGSMAQKLTELEFRDSDHPWDSSPFSSFAVESLSTRLTSISNIITTNEELKNLLPSSKRKGFSESDQFAPFVAFGDVFLASKYTDGKWENAKRHYEKSIAGVETNVGADLKRKVSSLSGFNLLSTLRRYANVLKRPSVTKVMQPVLDSLEKNIVELLSDMENSVDNVNDDDKVNAIVVARQVASKGRSINSSSKEIGLGGEVRVLEEMGFKVPKDVKSRAEEGEKFYRFGIMLKKVSNFYNSLSHQIIPSQRSLLLSSLLAFEEIVTSQNEKDMVKWSDVKQVESCVERMHKAAERLKIENGKLRLIHSQLVSQVSTLTNTQLLSSKSLWQSQWSSIQKIMSGLASSYDRKMMGKFVTFWNWQVYKAVEASYQMGLESLNESMGELKCDLVYTTHTTLRPPLESLRSKYYAKMRSFIAYPGGKFTGFAESDSGKKIFGGMAAANTDGLSRVYVKAEELFTTLRALMEKFSPYAILGSVDLASYVSQHCHTVHDYSANFTALKNKRKEAERLPDVERVDCVRVNLREFNTTIGEQMQRLHDMLLVGLRNNIIKSFKPVDAFLADSLDALKSTPSTIEEITEAQGKWKEIESNKDSMREESRKSEEKLELLLTHATSSNAIDPSDLMSQMSNLDNSESSRWYSLEYELAAFSELIEKQKARAVDILEKDVEEMNTSIDSFMNRWESLKPTEMKNWEKDTVDKVFAKLDNFWAEFEDLKNSANTLSTNCVNFGMSLPRFNSIEVAESDLKSTSESWNMLREYGDELDKMAQTDWITFRTNVFALEDFGKAWTEKLKERFADNAHDLVTIHLTEQLESIKRSMPAIKYCRGEPFKEDHWTELLQGKLRLPGNVRLENLTLGHFLMVLDMLEDPKMVQFVKHLQSRAQNEVMIREALQELVAWSQTNDLSLLDHELVTDDGVKKTMLIKDWKDLFLELGDKQSLLSSLKDSPFFKPFADTGATYETKLSNLDVYLHQLNTIQRKWLYLEPIFERGALPSEQQRFNRIDTEFRDIMQQVEMEPKLFNLVDERIHHGLGNTLSTMVDQLERCQKALADFLEEKRSAMPRFYFIGDDDLLEILGQATNPAVIQTHLKKLFQGLYNVTFNEKQTSIVAFGSNAGENVKLKKEIKLTNKVEEWLTSLEKEHKKTLSKLLTECLQQPVIDDYDAFPSQVLCLAENVKFSDRAEAAISDSSLGDLNNQLLDMLQQYTSFDLTDQPVMNLKIKSLVLDLIHNRDVVDQLKAARCRSYDDWIWQKQLRYYLDDKEMTIMRMSNAQFDYTYEYQGNAGKLVHTPLTDKCYLTLTQGMHFGFGGNPYGPAGTGKTESVKALGAAFGRQVLVFNCDEGIDFESMGRIFIGLVKSGAWGCFDEFNRLKEDQLSAISQQIQVIQDAIKEETKNIKLLGRNVSVDFNAGIFVTMNPAGKGYGGRSNLPDNLKALFRPIAMGRPDNELIAEVYLYSEGFVEGKTLGRKIHYDWGLRALKAVLYTAGKLVSQKKSELGGKKLSKDEEAELLIKAIRVNTLSKLTYNDTISFLSLIGDIFVGIKSADVEGGELEKAIRQVMVEKPFLLSVEDSQVRKMLQLKEALDQRMGCVIVGPSGCGKTTLWSVLKAAMVKCGQPVVTHVMNPKAMPRQQLLGSMDLDTREWKDGVLTDAARRAVKEPAEIKTWIVCDGDVDPEWIESLNSVLDDNHLLTMPNGERIAFGDNVNFLFETHDLSFASPATVSRMGMVFLNDDDVDVRRLVTRWLNTQEEGLRMNLSSWIDDLFFRALEYVLNQDMVVDTTMVGTVLSGLSQIQNCPSKKQFLCGVIRGLGGNLSLEDRKAFGKEVFTWGNERPPDLSNTIDCYYDGGGLATYQTQSVSFDNNAKIEESVVPTISVQRTLDMIQPWIEQFEPFILVGPEGCGKSMIIREAFRKQRSTQITTLHCNAQTTAEHVIMKIQQTCSLFSSPEGRVYRPRECERLVLYLKDINLPKPDMYNTCMLVAFLQQLLTFNGFYDENLEFLRIQKIQIVCSMNAATTVGRHPLSTRFTAVVRIGVVDYPDQKELSTVYDSILELAFSKPNAPRVPSKYSKDMERAKLASTMVDLYQQVKTKYTVDDHRHYLFTPRDLTSWVKNLLRYDLEGEELLDCLVYEAERQFRDRLVDGDAMQKFNSILAGILRSNWRHNADLDGCFFTALMNEQGGGGMGNGGGESKGDDGDAGAGGDAKLVRVKNDDFKGIVENGLMLFEREEKELNILLFGEIQDHIARVDRVLSQDGGHLLLVGRGGVGRRSAVTLVCYMHHYKLATCNVTRDYGLSQFKNDLKAVMQLAGIENEKVCFYLEDHQFTDDAILETELMLDEGGYKTPYDFFVARVKRNLHVCLSMDPSSKKFTVQCESNPAVYTSCNLLWMGEWSRASMRTVPLMLEGVRELVKGEGIDFDLGGDGGGGGGGGGGGEGEDEEESGGSGKSGGGGKSSRAEGKGSRKKGFKKKNFLSSVNPESVVDSIISIHTSCNSLGASPLDYMTFLNTWQSLFETKKKNLIAELGHLQGGLDKLAEASDTVDNLSNNAQKQQKQLKEAQTKADQAMDEITKALAGAQDTRRETEDLKKELAEKAAETAERKADIENELSDIQPVLDQAQEAVKGIKSENLNEIRSLKTPPAAISDVLSGVLMLLGIQDLSWLRMKKFLGQRGIKDDILTFDAKSITPAIMKTVANLLRGKANSFDAATIYRTSVAAAPLASWVKANVKFAMVLEKIQPLTNELAKAEQTLKKSQNRLDSCEAELAEIDEKVAALKADFGAKTREAETLRFGLETAQQTLEGAQRLLGQLGGEQGRWQSQADFLQGQIATLPSYMLLCAGFVVYLSKSSETVRENMLNSWIDIMSGIAKIDDFNLRKMLSTESGRMASLSATWGIEKVPFIIDPAEVSTAWLKQYLSKESKTGMEVVASGDPRFTSQVELCVRFGKTLLIMDVDGLDPMLYPLARRDLQHEGARWVVTVGDKVLDFAETFRMVLVTRNPNPSLPPDAAALVTEVNFTITKSGLEGQLLGVVLHVEQPELEKQKSEMLAQEEAYKVELAGLEKNLLEALSTAEGDLLQNVALIDTLTSTKEAASKIATALEESGKASEELDRQREVYRGFAKDGSKLFFLMSQLEAVNSMYQYSLASFIKLFEGVLSDPKNKNDEVKKRLGLLGTALEVSALYFVGRSLFKSDRPMFALHMVHGMKSDIFEENEWEAFIGSLVSTDDKPNDFPSWAASERKRNFAVLSENFPRLIDSFDLGVQGWSRWSSSAECELDFPSNVRGVSAFEKVLLIQALRPDRMMSAINGFCCDELRVDSLAPPAQTLESIWSAESSANVPIMLITTPGADPSKELEEFAKSTVGADRYKALAMGGGQQEIAMELLRSCARSGDWLCLKNLHLVVAWLGSLEKELNALEFHPDFRLWLTTEPHRKFPPILLQTSLKITYEAPPGIKKNMERTYAGWGDDFISSGGERRSQLLFLLAFVHAVVQERRNFIPQGWTKMYEFSTGDLRAGTFALGGGDGGGDWETIHGLMMDSIYGGRVDNPFDQRVLKCYLDKYFNDKLIEGRGQIMKGVYVPSSNVAGDYHDSIGKIPEIDSPEVFSLPANIERSVQRARSAVVIEKLGMMSSAGLGIGGFDREEWKKSLGPLLSLWSKLMESNDDLDLAGRGRSPKILYGSGLLTPDALKIAADLMRGVVPAVWEKKYEGDSKPTAYCSSIVAKTVALKRWKKRVRSGDLLKDPVDLSELFRAGTFLEAFRQQSARDCGVAMDNLVLESSWDARKGIGGAVLPIMVEGLLLQGAVFNGDYLSEPAANAKEVVTAPSVTIAFVERDGGGGGKDRGVISVPIYMTLTREKFLTEVKIPCSDGEEGAWILSGCALMLQE</sequence>
<keyword evidence="14" id="KW-0969">Cilium</keyword>
<organism evidence="23 24">
    <name type="scientific">Triparma laevis f. inornata</name>
    <dbReference type="NCBI Taxonomy" id="1714386"/>
    <lineage>
        <taxon>Eukaryota</taxon>
        <taxon>Sar</taxon>
        <taxon>Stramenopiles</taxon>
        <taxon>Ochrophyta</taxon>
        <taxon>Bolidophyceae</taxon>
        <taxon>Parmales</taxon>
        <taxon>Triparmaceae</taxon>
        <taxon>Triparma</taxon>
    </lineage>
</organism>
<dbReference type="SUPFAM" id="SSF57997">
    <property type="entry name" value="Tropomyosin"/>
    <property type="match status" value="1"/>
</dbReference>
<comment type="caution">
    <text evidence="23">The sequence shown here is derived from an EMBL/GenBank/DDBJ whole genome shotgun (WGS) entry which is preliminary data.</text>
</comment>
<dbReference type="Gene3D" id="1.20.920.20">
    <property type="match status" value="1"/>
</dbReference>
<dbReference type="Gene3D" id="1.20.58.1120">
    <property type="match status" value="1"/>
</dbReference>
<evidence type="ECO:0000256" key="6">
    <source>
        <dbReference type="ARBA" id="ARBA00022475"/>
    </source>
</evidence>
<dbReference type="InterPro" id="IPR013602">
    <property type="entry name" value="Dynein_heavy_linker"/>
</dbReference>
<dbReference type="InterPro" id="IPR054354">
    <property type="entry name" value="DYNC2H1-like_lid"/>
</dbReference>
<dbReference type="InterPro" id="IPR043160">
    <property type="entry name" value="Dynein_C_barrel"/>
</dbReference>
<feature type="region of interest" description="Disordered" evidence="21">
    <location>
        <begin position="2578"/>
        <end position="2625"/>
    </location>
</feature>
<evidence type="ECO:0000256" key="17">
    <source>
        <dbReference type="ARBA" id="ARBA00023212"/>
    </source>
</evidence>
<keyword evidence="10" id="KW-0970">Cilium biogenesis/degradation</keyword>
<dbReference type="Pfam" id="PF22597">
    <property type="entry name" value="DYN_lid"/>
    <property type="match status" value="1"/>
</dbReference>
<dbReference type="InterPro" id="IPR042228">
    <property type="entry name" value="Dynein_linker_3"/>
</dbReference>
<dbReference type="InterPro" id="IPR041658">
    <property type="entry name" value="AAA_lid_11"/>
</dbReference>
<dbReference type="Gene3D" id="6.10.140.1060">
    <property type="match status" value="1"/>
</dbReference>
<reference evidence="24" key="1">
    <citation type="journal article" date="2023" name="Commun. Biol.">
        <title>Genome analysis of Parmales, the sister group of diatoms, reveals the evolutionary specialization of diatoms from phago-mixotrophs to photoautotrophs.</title>
        <authorList>
            <person name="Ban H."/>
            <person name="Sato S."/>
            <person name="Yoshikawa S."/>
            <person name="Yamada K."/>
            <person name="Nakamura Y."/>
            <person name="Ichinomiya M."/>
            <person name="Sato N."/>
            <person name="Blanc-Mathieu R."/>
            <person name="Endo H."/>
            <person name="Kuwata A."/>
            <person name="Ogata H."/>
        </authorList>
    </citation>
    <scope>NUCLEOTIDE SEQUENCE [LARGE SCALE GENOMIC DNA]</scope>
</reference>
<dbReference type="FunFam" id="3.40.50.300:FF:000706">
    <property type="entry name" value="Cytoplasmic dynein 2 heavy chain 1"/>
    <property type="match status" value="1"/>
</dbReference>
<dbReference type="InterPro" id="IPR041228">
    <property type="entry name" value="Dynein_C"/>
</dbReference>
<keyword evidence="6" id="KW-1003">Cell membrane</keyword>
<evidence type="ECO:0000256" key="4">
    <source>
        <dbReference type="ARBA" id="ARBA00008887"/>
    </source>
</evidence>
<dbReference type="GO" id="GO:0005929">
    <property type="term" value="C:cilium"/>
    <property type="evidence" value="ECO:0007669"/>
    <property type="project" value="UniProtKB-SubCell"/>
</dbReference>
<dbReference type="Pfam" id="PF12774">
    <property type="entry name" value="AAA_6"/>
    <property type="match status" value="1"/>
</dbReference>
<dbReference type="InterPro" id="IPR024743">
    <property type="entry name" value="Dynein_HC_stalk"/>
</dbReference>
<dbReference type="FunFam" id="3.40.50.300:FF:001685">
    <property type="entry name" value="Dynein heavy chain, putative"/>
    <property type="match status" value="1"/>
</dbReference>
<dbReference type="EMBL" id="BLQM01000008">
    <property type="protein sequence ID" value="GMH49152.1"/>
    <property type="molecule type" value="Genomic_DNA"/>
</dbReference>
<evidence type="ECO:0000256" key="5">
    <source>
        <dbReference type="ARBA" id="ARBA00022473"/>
    </source>
</evidence>
<dbReference type="GO" id="GO:0005886">
    <property type="term" value="C:plasma membrane"/>
    <property type="evidence" value="ECO:0007669"/>
    <property type="project" value="UniProtKB-SubCell"/>
</dbReference>
<dbReference type="Gene3D" id="3.40.50.300">
    <property type="entry name" value="P-loop containing nucleotide triphosphate hydrolases"/>
    <property type="match status" value="6"/>
</dbReference>
<evidence type="ECO:0000256" key="8">
    <source>
        <dbReference type="ARBA" id="ARBA00022701"/>
    </source>
</evidence>
<keyword evidence="17" id="KW-0206">Cytoskeleton</keyword>
<evidence type="ECO:0000256" key="20">
    <source>
        <dbReference type="SAM" id="Coils"/>
    </source>
</evidence>
<proteinExistence type="inferred from homology"/>
<dbReference type="InterPro" id="IPR003593">
    <property type="entry name" value="AAA+_ATPase"/>
</dbReference>
<evidence type="ECO:0000256" key="10">
    <source>
        <dbReference type="ARBA" id="ARBA00022794"/>
    </source>
</evidence>
<evidence type="ECO:0000256" key="19">
    <source>
        <dbReference type="ARBA" id="ARBA00023902"/>
    </source>
</evidence>
<dbReference type="SUPFAM" id="SSF52540">
    <property type="entry name" value="P-loop containing nucleoside triphosphate hydrolases"/>
    <property type="match status" value="4"/>
</dbReference>
<keyword evidence="18" id="KW-0966">Cell projection</keyword>
<feature type="coiled-coil region" evidence="20">
    <location>
        <begin position="2896"/>
        <end position="2937"/>
    </location>
</feature>
<dbReference type="GO" id="GO:0005524">
    <property type="term" value="F:ATP binding"/>
    <property type="evidence" value="ECO:0007669"/>
    <property type="project" value="UniProtKB-KW"/>
</dbReference>
<dbReference type="PANTHER" id="PTHR45703:SF22">
    <property type="entry name" value="DYNEIN CYTOPLASMIC 2 HEAVY CHAIN 1"/>
    <property type="match status" value="1"/>
</dbReference>
<keyword evidence="7" id="KW-0963">Cytoplasm</keyword>
<dbReference type="InterPro" id="IPR042219">
    <property type="entry name" value="AAA_lid_11_sf"/>
</dbReference>
<dbReference type="Pfam" id="PF03028">
    <property type="entry name" value="Dynein_heavy"/>
    <property type="match status" value="1"/>
</dbReference>
<keyword evidence="8" id="KW-0493">Microtubule</keyword>
<accession>A0A9W6Z6S2</accession>
<dbReference type="Pfam" id="PF21264">
    <property type="entry name" value="DYNC2H1_AAA_dom"/>
    <property type="match status" value="1"/>
</dbReference>
<dbReference type="Gene3D" id="3.20.180.20">
    <property type="entry name" value="Dynein heavy chain, N-terminal domain 2"/>
    <property type="match status" value="1"/>
</dbReference>
<dbReference type="GO" id="GO:0005874">
    <property type="term" value="C:microtubule"/>
    <property type="evidence" value="ECO:0007669"/>
    <property type="project" value="UniProtKB-KW"/>
</dbReference>
<evidence type="ECO:0000256" key="14">
    <source>
        <dbReference type="ARBA" id="ARBA00023069"/>
    </source>
</evidence>
<dbReference type="Pfam" id="PF08393">
    <property type="entry name" value="DHC_N2"/>
    <property type="match status" value="1"/>
</dbReference>
<evidence type="ECO:0000313" key="24">
    <source>
        <dbReference type="Proteomes" id="UP001162640"/>
    </source>
</evidence>
<comment type="similarity">
    <text evidence="4">Belongs to the dynein heavy chain family.</text>
</comment>